<comment type="caution">
    <text evidence="5">The sequence shown here is derived from an EMBL/GenBank/DDBJ whole genome shotgun (WGS) entry which is preliminary data.</text>
</comment>
<dbReference type="SMART" id="SM00822">
    <property type="entry name" value="PKS_KR"/>
    <property type="match status" value="1"/>
</dbReference>
<dbReference type="InterPro" id="IPR020904">
    <property type="entry name" value="Sc_DH/Rdtase_CS"/>
</dbReference>
<evidence type="ECO:0000313" key="5">
    <source>
        <dbReference type="EMBL" id="KKN36948.1"/>
    </source>
</evidence>
<dbReference type="PRINTS" id="PR00080">
    <property type="entry name" value="SDRFAMILY"/>
</dbReference>
<dbReference type="InterPro" id="IPR036291">
    <property type="entry name" value="NAD(P)-bd_dom_sf"/>
</dbReference>
<dbReference type="PROSITE" id="PS00061">
    <property type="entry name" value="ADH_SHORT"/>
    <property type="match status" value="1"/>
</dbReference>
<dbReference type="AlphaFoldDB" id="A0A0F9T5Y3"/>
<feature type="domain" description="Ketoreductase" evidence="4">
    <location>
        <begin position="5"/>
        <end position="189"/>
    </location>
</feature>
<name>A0A0F9T5Y3_9ZZZZ</name>
<protein>
    <recommendedName>
        <fullName evidence="4">Ketoreductase domain-containing protein</fullName>
    </recommendedName>
</protein>
<dbReference type="GO" id="GO:0016491">
    <property type="term" value="F:oxidoreductase activity"/>
    <property type="evidence" value="ECO:0007669"/>
    <property type="project" value="UniProtKB-KW"/>
</dbReference>
<proteinExistence type="inferred from homology"/>
<keyword evidence="3" id="KW-1133">Transmembrane helix</keyword>
<keyword evidence="2" id="KW-0560">Oxidoreductase</keyword>
<keyword evidence="3" id="KW-0472">Membrane</keyword>
<dbReference type="Pfam" id="PF00106">
    <property type="entry name" value="adh_short"/>
    <property type="match status" value="1"/>
</dbReference>
<dbReference type="EMBL" id="LAZR01001931">
    <property type="protein sequence ID" value="KKN36948.1"/>
    <property type="molecule type" value="Genomic_DNA"/>
</dbReference>
<dbReference type="Gene3D" id="3.40.50.720">
    <property type="entry name" value="NAD(P)-binding Rossmann-like Domain"/>
    <property type="match status" value="1"/>
</dbReference>
<dbReference type="InterPro" id="IPR002347">
    <property type="entry name" value="SDR_fam"/>
</dbReference>
<dbReference type="InterPro" id="IPR057326">
    <property type="entry name" value="KR_dom"/>
</dbReference>
<evidence type="ECO:0000256" key="2">
    <source>
        <dbReference type="ARBA" id="ARBA00023002"/>
    </source>
</evidence>
<dbReference type="PRINTS" id="PR00081">
    <property type="entry name" value="GDHRDH"/>
</dbReference>
<reference evidence="5" key="1">
    <citation type="journal article" date="2015" name="Nature">
        <title>Complex archaea that bridge the gap between prokaryotes and eukaryotes.</title>
        <authorList>
            <person name="Spang A."/>
            <person name="Saw J.H."/>
            <person name="Jorgensen S.L."/>
            <person name="Zaremba-Niedzwiedzka K."/>
            <person name="Martijn J."/>
            <person name="Lind A.E."/>
            <person name="van Eijk R."/>
            <person name="Schleper C."/>
            <person name="Guy L."/>
            <person name="Ettema T.J."/>
        </authorList>
    </citation>
    <scope>NUCLEOTIDE SEQUENCE</scope>
</reference>
<dbReference type="PANTHER" id="PTHR44196">
    <property type="entry name" value="DEHYDROGENASE/REDUCTASE SDR FAMILY MEMBER 7B"/>
    <property type="match status" value="1"/>
</dbReference>
<keyword evidence="3" id="KW-0812">Transmembrane</keyword>
<gene>
    <name evidence="5" type="ORF">LCGC14_0768360</name>
</gene>
<accession>A0A0F9T5Y3</accession>
<dbReference type="CDD" id="cd05233">
    <property type="entry name" value="SDR_c"/>
    <property type="match status" value="1"/>
</dbReference>
<dbReference type="PANTHER" id="PTHR44196:SF1">
    <property type="entry name" value="DEHYDROGENASE_REDUCTASE SDR FAMILY MEMBER 7B"/>
    <property type="match status" value="1"/>
</dbReference>
<evidence type="ECO:0000259" key="4">
    <source>
        <dbReference type="SMART" id="SM00822"/>
    </source>
</evidence>
<organism evidence="5">
    <name type="scientific">marine sediment metagenome</name>
    <dbReference type="NCBI Taxonomy" id="412755"/>
    <lineage>
        <taxon>unclassified sequences</taxon>
        <taxon>metagenomes</taxon>
        <taxon>ecological metagenomes</taxon>
    </lineage>
</organism>
<comment type="similarity">
    <text evidence="1">Belongs to the short-chain dehydrogenases/reductases (SDR) family.</text>
</comment>
<sequence length="268" mass="28874">MLKDKVIIITGAAGGIGSATAHLFAKHGAILILTDIHNEGLEDLGSLLKDSGAETMLIEHDVTDPESWQSLMEKVRQKYSRIDILINNAGIVQPGAAEKITLDEVQNQLSVNLSGTIHGCRAALNIMKAQNFGKIVNVASLGGIVPLPGEAVYCATKYAIRGYSLSLHAELRGSPVGVAVVCPDSVDTPQHAYELLYDDAVLSFIGKPLKPEQAAKGILKAVRKKKPEVLIPTGMGILCRIGIAFPRLFFSLFPILEKMGRSTIKKRR</sequence>
<feature type="non-terminal residue" evidence="5">
    <location>
        <position position="268"/>
    </location>
</feature>
<feature type="transmembrane region" description="Helical" evidence="3">
    <location>
        <begin position="229"/>
        <end position="256"/>
    </location>
</feature>
<dbReference type="GO" id="GO:0016020">
    <property type="term" value="C:membrane"/>
    <property type="evidence" value="ECO:0007669"/>
    <property type="project" value="TreeGrafter"/>
</dbReference>
<evidence type="ECO:0000256" key="1">
    <source>
        <dbReference type="ARBA" id="ARBA00006484"/>
    </source>
</evidence>
<evidence type="ECO:0000256" key="3">
    <source>
        <dbReference type="SAM" id="Phobius"/>
    </source>
</evidence>
<dbReference type="SUPFAM" id="SSF51735">
    <property type="entry name" value="NAD(P)-binding Rossmann-fold domains"/>
    <property type="match status" value="1"/>
</dbReference>